<dbReference type="InterPro" id="IPR036291">
    <property type="entry name" value="NAD(P)-bd_dom_sf"/>
</dbReference>
<comment type="catalytic activity">
    <reaction evidence="14">
        <text>L-homoserine + NADP(+) = L-aspartate 4-semialdehyde + NADPH + H(+)</text>
        <dbReference type="Rhea" id="RHEA:15761"/>
        <dbReference type="ChEBI" id="CHEBI:15378"/>
        <dbReference type="ChEBI" id="CHEBI:57476"/>
        <dbReference type="ChEBI" id="CHEBI:57783"/>
        <dbReference type="ChEBI" id="CHEBI:58349"/>
        <dbReference type="ChEBI" id="CHEBI:537519"/>
        <dbReference type="EC" id="1.1.1.3"/>
    </reaction>
    <physiologicalReaction direction="right-to-left" evidence="14">
        <dbReference type="Rhea" id="RHEA:15763"/>
    </physiologicalReaction>
</comment>
<dbReference type="Pfam" id="PF01842">
    <property type="entry name" value="ACT"/>
    <property type="match status" value="1"/>
</dbReference>
<dbReference type="PROSITE" id="PS51671">
    <property type="entry name" value="ACT"/>
    <property type="match status" value="1"/>
</dbReference>
<dbReference type="InterPro" id="IPR016204">
    <property type="entry name" value="HDH"/>
</dbReference>
<dbReference type="RefSeq" id="WP_345519526.1">
    <property type="nucleotide sequence ID" value="NZ_BAABKM010000002.1"/>
</dbReference>
<evidence type="ECO:0000259" key="18">
    <source>
        <dbReference type="PROSITE" id="PS51671"/>
    </source>
</evidence>
<dbReference type="InterPro" id="IPR045865">
    <property type="entry name" value="ACT-like_dom_sf"/>
</dbReference>
<evidence type="ECO:0000256" key="13">
    <source>
        <dbReference type="ARBA" id="ARBA00044930"/>
    </source>
</evidence>
<keyword evidence="20" id="KW-1185">Reference proteome</keyword>
<comment type="cofactor">
    <cofactor evidence="1">
        <name>a metal cation</name>
        <dbReference type="ChEBI" id="CHEBI:25213"/>
    </cofactor>
</comment>
<dbReference type="Proteomes" id="UP001499974">
    <property type="component" value="Unassembled WGS sequence"/>
</dbReference>
<dbReference type="EC" id="1.1.1.3" evidence="5 16"/>
<organism evidence="19 20">
    <name type="scientific">Nocardioides conyzicola</name>
    <dbReference type="NCBI Taxonomy" id="1651781"/>
    <lineage>
        <taxon>Bacteria</taxon>
        <taxon>Bacillati</taxon>
        <taxon>Actinomycetota</taxon>
        <taxon>Actinomycetes</taxon>
        <taxon>Propionibacteriales</taxon>
        <taxon>Nocardioidaceae</taxon>
        <taxon>Nocardioides</taxon>
    </lineage>
</organism>
<keyword evidence="7 16" id="KW-0028">Amino-acid biosynthesis</keyword>
<dbReference type="Pfam" id="PF03447">
    <property type="entry name" value="NAD_binding_3"/>
    <property type="match status" value="1"/>
</dbReference>
<accession>A0ABP8WTJ5</accession>
<dbReference type="NCBIfam" id="NF004976">
    <property type="entry name" value="PRK06349.1"/>
    <property type="match status" value="1"/>
</dbReference>
<evidence type="ECO:0000256" key="16">
    <source>
        <dbReference type="RuleBase" id="RU000579"/>
    </source>
</evidence>
<dbReference type="Gene3D" id="3.30.360.10">
    <property type="entry name" value="Dihydrodipicolinate Reductase, domain 2"/>
    <property type="match status" value="1"/>
</dbReference>
<keyword evidence="9 16" id="KW-0521">NADP</keyword>
<keyword evidence="10 16" id="KW-0560">Oxidoreductase</keyword>
<dbReference type="Pfam" id="PF00742">
    <property type="entry name" value="Homoserine_dh"/>
    <property type="match status" value="1"/>
</dbReference>
<evidence type="ECO:0000256" key="2">
    <source>
        <dbReference type="ARBA" id="ARBA00005056"/>
    </source>
</evidence>
<feature type="domain" description="ACT" evidence="18">
    <location>
        <begin position="357"/>
        <end position="430"/>
    </location>
</feature>
<proteinExistence type="inferred from homology"/>
<evidence type="ECO:0000256" key="5">
    <source>
        <dbReference type="ARBA" id="ARBA00013213"/>
    </source>
</evidence>
<evidence type="ECO:0000256" key="7">
    <source>
        <dbReference type="ARBA" id="ARBA00022605"/>
    </source>
</evidence>
<evidence type="ECO:0000256" key="9">
    <source>
        <dbReference type="ARBA" id="ARBA00022857"/>
    </source>
</evidence>
<dbReference type="PANTHER" id="PTHR43331">
    <property type="entry name" value="HOMOSERINE DEHYDROGENASE"/>
    <property type="match status" value="1"/>
</dbReference>
<evidence type="ECO:0000313" key="19">
    <source>
        <dbReference type="EMBL" id="GAA4695308.1"/>
    </source>
</evidence>
<name>A0ABP8WTJ5_9ACTN</name>
<dbReference type="InterPro" id="IPR019811">
    <property type="entry name" value="HDH_CS"/>
</dbReference>
<evidence type="ECO:0000256" key="10">
    <source>
        <dbReference type="ARBA" id="ARBA00023002"/>
    </source>
</evidence>
<keyword evidence="11" id="KW-0915">Sodium</keyword>
<keyword evidence="12 16" id="KW-0486">Methionine biosynthesis</keyword>
<evidence type="ECO:0000256" key="12">
    <source>
        <dbReference type="ARBA" id="ARBA00023167"/>
    </source>
</evidence>
<evidence type="ECO:0000256" key="15">
    <source>
        <dbReference type="ARBA" id="ARBA00049031"/>
    </source>
</evidence>
<dbReference type="CDD" id="cd04881">
    <property type="entry name" value="ACT_HSDH-Hom"/>
    <property type="match status" value="1"/>
</dbReference>
<dbReference type="InterPro" id="IPR005106">
    <property type="entry name" value="Asp/hSer_DH_NAD-bd"/>
</dbReference>
<dbReference type="PANTHER" id="PTHR43331:SF1">
    <property type="entry name" value="HOMOSERINE DEHYDROGENASE"/>
    <property type="match status" value="1"/>
</dbReference>
<evidence type="ECO:0000256" key="4">
    <source>
        <dbReference type="ARBA" id="ARBA00006753"/>
    </source>
</evidence>
<comment type="function">
    <text evidence="13">Catalyzes the conversion of L-aspartate-beta-semialdehyde (L-Asa) to L-homoserine (L-Hse), the third step in the biosynthesis of threonine and methionine from aspartate.</text>
</comment>
<dbReference type="PROSITE" id="PS01042">
    <property type="entry name" value="HOMOSER_DHGENASE"/>
    <property type="match status" value="1"/>
</dbReference>
<sequence length="436" mass="45131">MESDKPLKVAVLGCGSVGSQVVRLLGEQAGDLAARVGAPVELVGVAVRRLDAPREIEVPTGLLTTDAIALVTRDDVDVVVEVIGGIEPARSLILAALESGKSVVTANKALLAEDGPTLFEAAEKAGRDLYYEAAVAGAIPILRPLRESLAGDRVTRVLGIVNGTTNFILDKMDTSGAGFAEALEEAQELGYAEADPTADVEGFDAAAKAAILASLAFHTRVTASDVHREGIAEVTAADVASAREMNSVVKLLAICELRETEDGQSAVAVRVHPAMIPTSHPLASVRGAYNAVFVESEAAGQLMFYGPGAGGAPTASAVLGDLVTVARNRIGGTRGPGESAYADRAVLPMGETVTRYHVAIDVADRAGVLAAVATAFAEHGVSIQTVRQEGRDADAQLVVVSHEATDAQLAATVESLRDMDIVREVTSVMRVEGVAE</sequence>
<gene>
    <name evidence="19" type="ORF">GCM10023349_08170</name>
</gene>
<dbReference type="SUPFAM" id="SSF51735">
    <property type="entry name" value="NAD(P)-binding Rossmann-fold domains"/>
    <property type="match status" value="1"/>
</dbReference>
<keyword evidence="8 16" id="KW-0791">Threonine biosynthesis</keyword>
<reference evidence="20" key="1">
    <citation type="journal article" date="2019" name="Int. J. Syst. Evol. Microbiol.">
        <title>The Global Catalogue of Microorganisms (GCM) 10K type strain sequencing project: providing services to taxonomists for standard genome sequencing and annotation.</title>
        <authorList>
            <consortium name="The Broad Institute Genomics Platform"/>
            <consortium name="The Broad Institute Genome Sequencing Center for Infectious Disease"/>
            <person name="Wu L."/>
            <person name="Ma J."/>
        </authorList>
    </citation>
    <scope>NUCLEOTIDE SEQUENCE [LARGE SCALE GENOMIC DNA]</scope>
    <source>
        <strain evidence="20">JCM 18531</strain>
    </source>
</reference>
<dbReference type="SUPFAM" id="SSF55021">
    <property type="entry name" value="ACT-like"/>
    <property type="match status" value="1"/>
</dbReference>
<evidence type="ECO:0000256" key="14">
    <source>
        <dbReference type="ARBA" id="ARBA00048841"/>
    </source>
</evidence>
<comment type="catalytic activity">
    <reaction evidence="15">
        <text>L-homoserine + NAD(+) = L-aspartate 4-semialdehyde + NADH + H(+)</text>
        <dbReference type="Rhea" id="RHEA:15757"/>
        <dbReference type="ChEBI" id="CHEBI:15378"/>
        <dbReference type="ChEBI" id="CHEBI:57476"/>
        <dbReference type="ChEBI" id="CHEBI:57540"/>
        <dbReference type="ChEBI" id="CHEBI:57945"/>
        <dbReference type="ChEBI" id="CHEBI:537519"/>
        <dbReference type="EC" id="1.1.1.3"/>
    </reaction>
    <physiologicalReaction direction="right-to-left" evidence="15">
        <dbReference type="Rhea" id="RHEA:15759"/>
    </physiologicalReaction>
</comment>
<comment type="caution">
    <text evidence="19">The sequence shown here is derived from an EMBL/GenBank/DDBJ whole genome shotgun (WGS) entry which is preliminary data.</text>
</comment>
<comment type="similarity">
    <text evidence="4 17">Belongs to the homoserine dehydrogenase family.</text>
</comment>
<protein>
    <recommendedName>
        <fullName evidence="6 16">Homoserine dehydrogenase</fullName>
        <ecNumber evidence="5 16">1.1.1.3</ecNumber>
    </recommendedName>
</protein>
<evidence type="ECO:0000256" key="11">
    <source>
        <dbReference type="ARBA" id="ARBA00023053"/>
    </source>
</evidence>
<comment type="pathway">
    <text evidence="3 16">Amino-acid biosynthesis; L-methionine biosynthesis via de novo pathway; L-homoserine from L-aspartate: step 3/3.</text>
</comment>
<evidence type="ECO:0000256" key="3">
    <source>
        <dbReference type="ARBA" id="ARBA00005062"/>
    </source>
</evidence>
<dbReference type="SUPFAM" id="SSF55347">
    <property type="entry name" value="Glyceraldehyde-3-phosphate dehydrogenase-like, C-terminal domain"/>
    <property type="match status" value="1"/>
</dbReference>
<evidence type="ECO:0000256" key="1">
    <source>
        <dbReference type="ARBA" id="ARBA00001920"/>
    </source>
</evidence>
<evidence type="ECO:0000256" key="8">
    <source>
        <dbReference type="ARBA" id="ARBA00022697"/>
    </source>
</evidence>
<dbReference type="Gene3D" id="3.30.70.260">
    <property type="match status" value="1"/>
</dbReference>
<evidence type="ECO:0000256" key="17">
    <source>
        <dbReference type="RuleBase" id="RU004171"/>
    </source>
</evidence>
<dbReference type="InterPro" id="IPR002912">
    <property type="entry name" value="ACT_dom"/>
</dbReference>
<comment type="pathway">
    <text evidence="2 16">Amino-acid biosynthesis; L-threonine biosynthesis; L-threonine from L-aspartate: step 3/5.</text>
</comment>
<dbReference type="Gene3D" id="3.40.50.720">
    <property type="entry name" value="NAD(P)-binding Rossmann-like Domain"/>
    <property type="match status" value="1"/>
</dbReference>
<evidence type="ECO:0000313" key="20">
    <source>
        <dbReference type="Proteomes" id="UP001499974"/>
    </source>
</evidence>
<evidence type="ECO:0000256" key="6">
    <source>
        <dbReference type="ARBA" id="ARBA00013376"/>
    </source>
</evidence>
<dbReference type="InterPro" id="IPR001342">
    <property type="entry name" value="HDH_cat"/>
</dbReference>
<dbReference type="EMBL" id="BAABKM010000002">
    <property type="protein sequence ID" value="GAA4695308.1"/>
    <property type="molecule type" value="Genomic_DNA"/>
</dbReference>
<dbReference type="PIRSF" id="PIRSF000098">
    <property type="entry name" value="Homoser_dehydrog"/>
    <property type="match status" value="1"/>
</dbReference>